<dbReference type="AlphaFoldDB" id="A0A7W7ZSE5"/>
<evidence type="ECO:0000313" key="2">
    <source>
        <dbReference type="Proteomes" id="UP000584867"/>
    </source>
</evidence>
<organism evidence="1 2">
    <name type="scientific">Granulicella mallensis</name>
    <dbReference type="NCBI Taxonomy" id="940614"/>
    <lineage>
        <taxon>Bacteria</taxon>
        <taxon>Pseudomonadati</taxon>
        <taxon>Acidobacteriota</taxon>
        <taxon>Terriglobia</taxon>
        <taxon>Terriglobales</taxon>
        <taxon>Acidobacteriaceae</taxon>
        <taxon>Granulicella</taxon>
    </lineage>
</organism>
<dbReference type="EMBL" id="JACHIO010000013">
    <property type="protein sequence ID" value="MBB5064933.1"/>
    <property type="molecule type" value="Genomic_DNA"/>
</dbReference>
<accession>A0A7W7ZSE5</accession>
<comment type="caution">
    <text evidence="1">The sequence shown here is derived from an EMBL/GenBank/DDBJ whole genome shotgun (WGS) entry which is preliminary data.</text>
</comment>
<name>A0A7W7ZSE5_9BACT</name>
<evidence type="ECO:0000313" key="1">
    <source>
        <dbReference type="EMBL" id="MBB5064933.1"/>
    </source>
</evidence>
<proteinExistence type="predicted"/>
<gene>
    <name evidence="1" type="ORF">HDF15_003295</name>
</gene>
<dbReference type="Proteomes" id="UP000584867">
    <property type="component" value="Unassembled WGS sequence"/>
</dbReference>
<reference evidence="1 2" key="1">
    <citation type="submission" date="2020-08" db="EMBL/GenBank/DDBJ databases">
        <title>Genomic Encyclopedia of Type Strains, Phase IV (KMG-V): Genome sequencing to study the core and pangenomes of soil and plant-associated prokaryotes.</title>
        <authorList>
            <person name="Whitman W."/>
        </authorList>
    </citation>
    <scope>NUCLEOTIDE SEQUENCE [LARGE SCALE GENOMIC DNA]</scope>
    <source>
        <strain evidence="1 2">X5P3</strain>
    </source>
</reference>
<protein>
    <submittedName>
        <fullName evidence="1">Uncharacterized protein</fullName>
    </submittedName>
</protein>
<sequence>MKILRQALRSDWGFDAAGNDDRVERTAFERDRLNLRPEGRGDRTAIF</sequence>